<evidence type="ECO:0000313" key="1">
    <source>
        <dbReference type="EMBL" id="KAL3319988.1"/>
    </source>
</evidence>
<keyword evidence="2" id="KW-1185">Reference proteome</keyword>
<organism evidence="1 2">
    <name type="scientific">Cichlidogyrus casuarinus</name>
    <dbReference type="NCBI Taxonomy" id="1844966"/>
    <lineage>
        <taxon>Eukaryota</taxon>
        <taxon>Metazoa</taxon>
        <taxon>Spiralia</taxon>
        <taxon>Lophotrochozoa</taxon>
        <taxon>Platyhelminthes</taxon>
        <taxon>Monogenea</taxon>
        <taxon>Monopisthocotylea</taxon>
        <taxon>Dactylogyridea</taxon>
        <taxon>Ancyrocephalidae</taxon>
        <taxon>Cichlidogyrus</taxon>
    </lineage>
</organism>
<gene>
    <name evidence="1" type="primary">TRPM2_2</name>
    <name evidence="1" type="ORF">Ciccas_001315</name>
</gene>
<accession>A0ABD2QKC6</accession>
<dbReference type="Proteomes" id="UP001626550">
    <property type="component" value="Unassembled WGS sequence"/>
</dbReference>
<evidence type="ECO:0000313" key="2">
    <source>
        <dbReference type="Proteomes" id="UP001626550"/>
    </source>
</evidence>
<dbReference type="AlphaFoldDB" id="A0ABD2QKC6"/>
<dbReference type="EMBL" id="JBJKFK010000084">
    <property type="protein sequence ID" value="KAL3319988.1"/>
    <property type="molecule type" value="Genomic_DNA"/>
</dbReference>
<protein>
    <submittedName>
        <fullName evidence="1">Transient receptor putative cation channel subfamily M member 2</fullName>
    </submittedName>
</protein>
<keyword evidence="1" id="KW-0675">Receptor</keyword>
<proteinExistence type="predicted"/>
<reference evidence="1 2" key="1">
    <citation type="submission" date="2024-11" db="EMBL/GenBank/DDBJ databases">
        <title>Adaptive evolution of stress response genes in parasites aligns with host niche diversity.</title>
        <authorList>
            <person name="Hahn C."/>
            <person name="Resl P."/>
        </authorList>
    </citation>
    <scope>NUCLEOTIDE SEQUENCE [LARGE SCALE GENOMIC DNA]</scope>
    <source>
        <strain evidence="1">EGGRZ-B1_66</strain>
        <tissue evidence="1">Body</tissue>
    </source>
</reference>
<comment type="caution">
    <text evidence="1">The sequence shown here is derived from an EMBL/GenBank/DDBJ whole genome shotgun (WGS) entry which is preliminary data.</text>
</comment>
<sequence>MWEYNRSHRQSSKVALRDVGKVIKSLVGDFYHPLYLSKEFQHKLMPDKKAELLGQYLNVHIPSSFWFTTYLTLCNPLYQFTCWYVTRTLEC</sequence>
<name>A0ABD2QKC6_9PLAT</name>